<evidence type="ECO:0000256" key="7">
    <source>
        <dbReference type="SAM" id="MobiDB-lite"/>
    </source>
</evidence>
<dbReference type="PANTHER" id="PTHR12265:SF30">
    <property type="entry name" value="TRANSMEMBRANE PROTEIN 53"/>
    <property type="match status" value="1"/>
</dbReference>
<evidence type="ECO:0000256" key="2">
    <source>
        <dbReference type="ARBA" id="ARBA00022692"/>
    </source>
</evidence>
<keyword evidence="4" id="KW-0472">Membrane</keyword>
<name>A0AAN6P4S7_9PEZI</name>
<keyword evidence="9" id="KW-1185">Reference proteome</keyword>
<evidence type="ECO:0000256" key="5">
    <source>
        <dbReference type="ARBA" id="ARBA00023242"/>
    </source>
</evidence>
<comment type="subcellular location">
    <subcellularLocation>
        <location evidence="6">Endomembrane system</location>
        <topology evidence="6">Single-pass membrane protein</topology>
    </subcellularLocation>
    <subcellularLocation>
        <location evidence="1">Nucleus membrane</location>
    </subcellularLocation>
</comment>
<dbReference type="Proteomes" id="UP001303222">
    <property type="component" value="Unassembled WGS sequence"/>
</dbReference>
<feature type="region of interest" description="Disordered" evidence="7">
    <location>
        <begin position="1"/>
        <end position="25"/>
    </location>
</feature>
<feature type="compositionally biased region" description="Polar residues" evidence="7">
    <location>
        <begin position="1"/>
        <end position="13"/>
    </location>
</feature>
<dbReference type="EMBL" id="MU859074">
    <property type="protein sequence ID" value="KAK3955583.1"/>
    <property type="molecule type" value="Genomic_DNA"/>
</dbReference>
<evidence type="ECO:0000256" key="4">
    <source>
        <dbReference type="ARBA" id="ARBA00023136"/>
    </source>
</evidence>
<reference evidence="8" key="1">
    <citation type="journal article" date="2023" name="Mol. Phylogenet. Evol.">
        <title>Genome-scale phylogeny and comparative genomics of the fungal order Sordariales.</title>
        <authorList>
            <person name="Hensen N."/>
            <person name="Bonometti L."/>
            <person name="Westerberg I."/>
            <person name="Brannstrom I.O."/>
            <person name="Guillou S."/>
            <person name="Cros-Aarteil S."/>
            <person name="Calhoun S."/>
            <person name="Haridas S."/>
            <person name="Kuo A."/>
            <person name="Mondo S."/>
            <person name="Pangilinan J."/>
            <person name="Riley R."/>
            <person name="LaButti K."/>
            <person name="Andreopoulos B."/>
            <person name="Lipzen A."/>
            <person name="Chen C."/>
            <person name="Yan M."/>
            <person name="Daum C."/>
            <person name="Ng V."/>
            <person name="Clum A."/>
            <person name="Steindorff A."/>
            <person name="Ohm R.A."/>
            <person name="Martin F."/>
            <person name="Silar P."/>
            <person name="Natvig D.O."/>
            <person name="Lalanne C."/>
            <person name="Gautier V."/>
            <person name="Ament-Velasquez S.L."/>
            <person name="Kruys A."/>
            <person name="Hutchinson M.I."/>
            <person name="Powell A.J."/>
            <person name="Barry K."/>
            <person name="Miller A.N."/>
            <person name="Grigoriev I.V."/>
            <person name="Debuchy R."/>
            <person name="Gladieux P."/>
            <person name="Hiltunen Thoren M."/>
            <person name="Johannesson H."/>
        </authorList>
    </citation>
    <scope>NUCLEOTIDE SEQUENCE</scope>
    <source>
        <strain evidence="8">CBS 626.80</strain>
    </source>
</reference>
<keyword evidence="2" id="KW-0812">Transmembrane</keyword>
<keyword evidence="3" id="KW-1133">Transmembrane helix</keyword>
<feature type="region of interest" description="Disordered" evidence="7">
    <location>
        <begin position="128"/>
        <end position="149"/>
    </location>
</feature>
<keyword evidence="5" id="KW-0539">Nucleus</keyword>
<dbReference type="PANTHER" id="PTHR12265">
    <property type="entry name" value="TRANSMEMBRANE PROTEIN 53"/>
    <property type="match status" value="1"/>
</dbReference>
<feature type="region of interest" description="Disordered" evidence="7">
    <location>
        <begin position="367"/>
        <end position="438"/>
    </location>
</feature>
<protein>
    <recommendedName>
        <fullName evidence="10">Indole-diterpene biosynthesis protein PaxU</fullName>
    </recommendedName>
</protein>
<comment type="caution">
    <text evidence="8">The sequence shown here is derived from an EMBL/GenBank/DDBJ whole genome shotgun (WGS) entry which is preliminary data.</text>
</comment>
<proteinExistence type="predicted"/>
<evidence type="ECO:0000313" key="9">
    <source>
        <dbReference type="Proteomes" id="UP001303222"/>
    </source>
</evidence>
<organism evidence="8 9">
    <name type="scientific">Pseudoneurospora amorphoporcata</name>
    <dbReference type="NCBI Taxonomy" id="241081"/>
    <lineage>
        <taxon>Eukaryota</taxon>
        <taxon>Fungi</taxon>
        <taxon>Dikarya</taxon>
        <taxon>Ascomycota</taxon>
        <taxon>Pezizomycotina</taxon>
        <taxon>Sordariomycetes</taxon>
        <taxon>Sordariomycetidae</taxon>
        <taxon>Sordariales</taxon>
        <taxon>Sordariaceae</taxon>
        <taxon>Pseudoneurospora</taxon>
    </lineage>
</organism>
<dbReference type="InterPro" id="IPR008547">
    <property type="entry name" value="DUF829_TMEM53"/>
</dbReference>
<dbReference type="Pfam" id="PF05705">
    <property type="entry name" value="DUF829"/>
    <property type="match status" value="1"/>
</dbReference>
<evidence type="ECO:0000256" key="3">
    <source>
        <dbReference type="ARBA" id="ARBA00022989"/>
    </source>
</evidence>
<accession>A0AAN6P4S7</accession>
<reference evidence="8" key="2">
    <citation type="submission" date="2023-06" db="EMBL/GenBank/DDBJ databases">
        <authorList>
            <consortium name="Lawrence Berkeley National Laboratory"/>
            <person name="Mondo S.J."/>
            <person name="Hensen N."/>
            <person name="Bonometti L."/>
            <person name="Westerberg I."/>
            <person name="Brannstrom I.O."/>
            <person name="Guillou S."/>
            <person name="Cros-Aarteil S."/>
            <person name="Calhoun S."/>
            <person name="Haridas S."/>
            <person name="Kuo A."/>
            <person name="Pangilinan J."/>
            <person name="Riley R."/>
            <person name="Labutti K."/>
            <person name="Andreopoulos B."/>
            <person name="Lipzen A."/>
            <person name="Chen C."/>
            <person name="Yanf M."/>
            <person name="Daum C."/>
            <person name="Ng V."/>
            <person name="Clum A."/>
            <person name="Steindorff A."/>
            <person name="Ohm R."/>
            <person name="Martin F."/>
            <person name="Silar P."/>
            <person name="Natvig D."/>
            <person name="Lalanne C."/>
            <person name="Gautier V."/>
            <person name="Ament-Velasquez S.L."/>
            <person name="Kruys A."/>
            <person name="Hutchinson M.I."/>
            <person name="Powell A.J."/>
            <person name="Barry K."/>
            <person name="Miller A.N."/>
            <person name="Grigoriev I.V."/>
            <person name="Debuchy R."/>
            <person name="Gladieux P."/>
            <person name="Thoren M.H."/>
            <person name="Johannesson H."/>
        </authorList>
    </citation>
    <scope>NUCLEOTIDE SEQUENCE</scope>
    <source>
        <strain evidence="8">CBS 626.80</strain>
    </source>
</reference>
<dbReference type="GO" id="GO:0031965">
    <property type="term" value="C:nuclear membrane"/>
    <property type="evidence" value="ECO:0007669"/>
    <property type="project" value="UniProtKB-SubCell"/>
</dbReference>
<dbReference type="AlphaFoldDB" id="A0AAN6P4S7"/>
<evidence type="ECO:0008006" key="10">
    <source>
        <dbReference type="Google" id="ProtNLM"/>
    </source>
</evidence>
<evidence type="ECO:0000256" key="1">
    <source>
        <dbReference type="ARBA" id="ARBA00004126"/>
    </source>
</evidence>
<evidence type="ECO:0000256" key="6">
    <source>
        <dbReference type="ARBA" id="ARBA00037847"/>
    </source>
</evidence>
<evidence type="ECO:0000313" key="8">
    <source>
        <dbReference type="EMBL" id="KAK3955583.1"/>
    </source>
</evidence>
<gene>
    <name evidence="8" type="ORF">QBC32DRAFT_252706</name>
</gene>
<sequence length="438" mass="48513">MTGTDTEMTTPSVSPRPKSDETPGSAKALSEFQNLGNGILFFDPPQNHNHDDHHAQLQPQLIIFCTWLGGATRRRIAKYTSGYRRLFPTSPILVIRTVIADFTVRSEQVIRKNLVPARDVVRDVLSRSTVQDGAGPGSENGLETDTGTTSTATGTGVLLHMFSNGGCHLAVQLAHGYLSYYHQPLPVSLQILDSSPGTFSISQTYGAAVHSIPSHHPWALQTLEKWGLWGAVVFIAGFQRGLPTSVGEKVVRKKWLGGVGVDFEEMRGEILNERVWGGETGRLYLYSKADEAVSWRDVERHVEQAKRLVKERAVKKGIIGRGEVQAEVEGLVRAERFEKATHCGLVMEDEERYWAAVRESWEGQMERRRRMRRESHSNSGQEVSQEKCKDGKVVLGAMDEEQGEGQTNGIEPGKTSGVEDGVESRGDACFKRSRTSKL</sequence>